<dbReference type="Pfam" id="PF05305">
    <property type="entry name" value="DUF732"/>
    <property type="match status" value="1"/>
</dbReference>
<sequence length="109" mass="10894">MLAGVTVAIGTAASAQADVDGKDQAFLTTLRQAGVTYMNPERAVAAGKSVCDLVDGGMTGAEIVKNLQEKNPGFEGDGAAKFAAIAAQAYCPQALTAQDAGAASKSDNS</sequence>
<feature type="domain" description="DUF732" evidence="1">
    <location>
        <begin position="22"/>
        <end position="93"/>
    </location>
</feature>
<dbReference type="Proteomes" id="UP000467105">
    <property type="component" value="Chromosome"/>
</dbReference>
<dbReference type="AlphaFoldDB" id="A0A7I7YQM0"/>
<keyword evidence="3" id="KW-1185">Reference proteome</keyword>
<reference evidence="2 3" key="1">
    <citation type="journal article" date="2019" name="Emerg. Microbes Infect.">
        <title>Comprehensive subspecies identification of 175 nontuberculous mycobacteria species based on 7547 genomic profiles.</title>
        <authorList>
            <person name="Matsumoto Y."/>
            <person name="Kinjo T."/>
            <person name="Motooka D."/>
            <person name="Nabeya D."/>
            <person name="Jung N."/>
            <person name="Uechi K."/>
            <person name="Horii T."/>
            <person name="Iida T."/>
            <person name="Fujita J."/>
            <person name="Nakamura S."/>
        </authorList>
    </citation>
    <scope>NUCLEOTIDE SEQUENCE [LARGE SCALE GENOMIC DNA]</scope>
    <source>
        <strain evidence="2 3">JCM 14742</strain>
    </source>
</reference>
<dbReference type="EMBL" id="AP022614">
    <property type="protein sequence ID" value="BBZ44176.1"/>
    <property type="molecule type" value="Genomic_DNA"/>
</dbReference>
<accession>A0A7I7YQM0</accession>
<evidence type="ECO:0000313" key="2">
    <source>
        <dbReference type="EMBL" id="BBZ44176.1"/>
    </source>
</evidence>
<proteinExistence type="predicted"/>
<evidence type="ECO:0000313" key="3">
    <source>
        <dbReference type="Proteomes" id="UP000467105"/>
    </source>
</evidence>
<gene>
    <name evidence="2" type="ORF">MPRM_14570</name>
</gene>
<evidence type="ECO:0000259" key="1">
    <source>
        <dbReference type="Pfam" id="PF05305"/>
    </source>
</evidence>
<name>A0A7I7YQM0_9MYCO</name>
<organism evidence="2 3">
    <name type="scientific">Mycobacterium parmense</name>
    <dbReference type="NCBI Taxonomy" id="185642"/>
    <lineage>
        <taxon>Bacteria</taxon>
        <taxon>Bacillati</taxon>
        <taxon>Actinomycetota</taxon>
        <taxon>Actinomycetes</taxon>
        <taxon>Mycobacteriales</taxon>
        <taxon>Mycobacteriaceae</taxon>
        <taxon>Mycobacterium</taxon>
        <taxon>Mycobacterium simiae complex</taxon>
    </lineage>
</organism>
<protein>
    <recommendedName>
        <fullName evidence="1">DUF732 domain-containing protein</fullName>
    </recommendedName>
</protein>
<dbReference type="InterPro" id="IPR007969">
    <property type="entry name" value="DUF732"/>
</dbReference>